<protein>
    <recommendedName>
        <fullName evidence="3">L-tryptophan decarboxylase PsiD-like domain-containing protein</fullName>
    </recommendedName>
</protein>
<dbReference type="Proteomes" id="UP000037505">
    <property type="component" value="Unassembled WGS sequence"/>
</dbReference>
<dbReference type="STRING" id="1509407.A0A0L1J8T6"/>
<dbReference type="EMBL" id="JNOM01000058">
    <property type="protein sequence ID" value="KNG88221.1"/>
    <property type="molecule type" value="Genomic_DNA"/>
</dbReference>
<dbReference type="PANTHER" id="PTHR10067">
    <property type="entry name" value="PHOSPHATIDYLSERINE DECARBOXYLASE"/>
    <property type="match status" value="1"/>
</dbReference>
<comment type="caution">
    <text evidence="4">The sequence shown here is derived from an EMBL/GenBank/DDBJ whole genome shotgun (WGS) entry which is preliminary data.</text>
</comment>
<sequence length="497" mass="55986">MASGIPVHLPWPYHHGRTHRTGGWLTENPDTVVSFVRKVALEEAKAKLPLHPIIQKFQEAVDGCPDLRMFASAMLTEVPDKPPYINDPTGTKQVRDFDHLLHLFNYTMQKVAPQWNINEYNVGLIGTPFNAVLDWPMATPSGYAFFLRKEVNFHMKRILDYWRDCFLSTSASTNVLTEEPNGWLSEEARKVIEDETNLDPNHRYSFEELFGHSRADGKHWGFKSWDDFFTRKFADYDKLRPVYATDDDSWVVSACESKPFALQTHVKAYDAFWLKGQPYSVYEMLEKEEEAEQFVDGTVYQAFLSATSYHRWHSPVNGIIKKVKLIHGTMFSEPTITGFMNPEGPDPAAPDRAQGYITHVATRALIFIEAPEPVGLICVVTVGMADVSTCDVTVTQGDTVSKGQEIGMFHHGGSTHCLLFRKGVNLTWVTDAFPGVSSKNLPVRGALVHVSTADTQVGDGLHGFPERRHGYGDRYGRGYRGNYGHGGYIKGGYLGYH</sequence>
<organism evidence="4 5">
    <name type="scientific">Aspergillus nomiae NRRL (strain ATCC 15546 / NRRL 13137 / CBS 260.88 / M93)</name>
    <dbReference type="NCBI Taxonomy" id="1509407"/>
    <lineage>
        <taxon>Eukaryota</taxon>
        <taxon>Fungi</taxon>
        <taxon>Dikarya</taxon>
        <taxon>Ascomycota</taxon>
        <taxon>Pezizomycotina</taxon>
        <taxon>Eurotiomycetes</taxon>
        <taxon>Eurotiomycetidae</taxon>
        <taxon>Eurotiales</taxon>
        <taxon>Aspergillaceae</taxon>
        <taxon>Aspergillus</taxon>
        <taxon>Aspergillus subgen. Circumdati</taxon>
    </lineage>
</organism>
<evidence type="ECO:0000256" key="1">
    <source>
        <dbReference type="ARBA" id="ARBA00022793"/>
    </source>
</evidence>
<dbReference type="GO" id="GO:0004609">
    <property type="term" value="F:phosphatidylserine decarboxylase activity"/>
    <property type="evidence" value="ECO:0007669"/>
    <property type="project" value="InterPro"/>
</dbReference>
<dbReference type="Pfam" id="PF02666">
    <property type="entry name" value="PS_Dcarbxylase"/>
    <property type="match status" value="1"/>
</dbReference>
<keyword evidence="1" id="KW-0210">Decarboxylase</keyword>
<gene>
    <name evidence="4" type="ORF">ANOM_004577</name>
</gene>
<proteinExistence type="predicted"/>
<evidence type="ECO:0000313" key="5">
    <source>
        <dbReference type="Proteomes" id="UP000037505"/>
    </source>
</evidence>
<dbReference type="GeneID" id="26806381"/>
<name>A0A0L1J8T6_ASPN3</name>
<accession>A0A0L1J8T6</accession>
<dbReference type="InterPro" id="IPR003817">
    <property type="entry name" value="PS_Dcarbxylase"/>
</dbReference>
<dbReference type="GO" id="GO:0006646">
    <property type="term" value="P:phosphatidylethanolamine biosynthetic process"/>
    <property type="evidence" value="ECO:0007669"/>
    <property type="project" value="TreeGrafter"/>
</dbReference>
<reference evidence="4 5" key="1">
    <citation type="submission" date="2014-06" db="EMBL/GenBank/DDBJ databases">
        <title>The Genome of the Aflatoxigenic Filamentous Fungus Aspergillus nomius.</title>
        <authorList>
            <person name="Moore M.G."/>
            <person name="Shannon B.M."/>
            <person name="Brian M.M."/>
        </authorList>
    </citation>
    <scope>NUCLEOTIDE SEQUENCE [LARGE SCALE GENOMIC DNA]</scope>
    <source>
        <strain evidence="4 5">NRRL 13137</strain>
    </source>
</reference>
<dbReference type="InterPro" id="IPR022237">
    <property type="entry name" value="PsiD-like"/>
</dbReference>
<dbReference type="GO" id="GO:0005739">
    <property type="term" value="C:mitochondrion"/>
    <property type="evidence" value="ECO:0007669"/>
    <property type="project" value="TreeGrafter"/>
</dbReference>
<dbReference type="OrthoDB" id="5973539at2759"/>
<dbReference type="PANTHER" id="PTHR10067:SF9">
    <property type="entry name" value="PHOSPHATIDYLSERINE DECARBOXYLASE FAMILY PROTEIN (AFU_ORTHOLOGUE AFUA_7G01730)"/>
    <property type="match status" value="1"/>
</dbReference>
<evidence type="ECO:0000313" key="4">
    <source>
        <dbReference type="EMBL" id="KNG88221.1"/>
    </source>
</evidence>
<dbReference type="AlphaFoldDB" id="A0A0L1J8T6"/>
<keyword evidence="5" id="KW-1185">Reference proteome</keyword>
<dbReference type="Pfam" id="PF12588">
    <property type="entry name" value="PSDC"/>
    <property type="match status" value="1"/>
</dbReference>
<dbReference type="RefSeq" id="XP_015409144.1">
    <property type="nucleotide sequence ID" value="XM_015549834.1"/>
</dbReference>
<keyword evidence="2" id="KW-0456">Lyase</keyword>
<evidence type="ECO:0000259" key="3">
    <source>
        <dbReference type="Pfam" id="PF12588"/>
    </source>
</evidence>
<feature type="domain" description="L-tryptophan decarboxylase PsiD-like" evidence="3">
    <location>
        <begin position="51"/>
        <end position="190"/>
    </location>
</feature>
<evidence type="ECO:0000256" key="2">
    <source>
        <dbReference type="ARBA" id="ARBA00023239"/>
    </source>
</evidence>